<proteinExistence type="predicted"/>
<dbReference type="Pfam" id="PF01738">
    <property type="entry name" value="DLH"/>
    <property type="match status" value="1"/>
</dbReference>
<organism evidence="2 3">
    <name type="scientific">Actinacidiphila reveromycinica</name>
    <dbReference type="NCBI Taxonomy" id="659352"/>
    <lineage>
        <taxon>Bacteria</taxon>
        <taxon>Bacillati</taxon>
        <taxon>Actinomycetota</taxon>
        <taxon>Actinomycetes</taxon>
        <taxon>Kitasatosporales</taxon>
        <taxon>Streptomycetaceae</taxon>
        <taxon>Actinacidiphila</taxon>
    </lineage>
</organism>
<dbReference type="InterPro" id="IPR051049">
    <property type="entry name" value="Dienelactone_hydrolase-like"/>
</dbReference>
<dbReference type="GO" id="GO:0016787">
    <property type="term" value="F:hydrolase activity"/>
    <property type="evidence" value="ECO:0007669"/>
    <property type="project" value="UniProtKB-KW"/>
</dbReference>
<reference evidence="2 3" key="1">
    <citation type="journal article" date="2010" name="J. Bacteriol.">
        <title>Biochemical characterization of a novel indole prenyltransferase from Streptomyces sp. SN-593.</title>
        <authorList>
            <person name="Takahashi S."/>
            <person name="Takagi H."/>
            <person name="Toyoda A."/>
            <person name="Uramoto M."/>
            <person name="Nogawa T."/>
            <person name="Ueki M."/>
            <person name="Sakaki Y."/>
            <person name="Osada H."/>
        </authorList>
    </citation>
    <scope>NUCLEOTIDE SEQUENCE [LARGE SCALE GENOMIC DNA]</scope>
    <source>
        <strain evidence="2 3">SN-593</strain>
    </source>
</reference>
<dbReference type="AlphaFoldDB" id="A0A7U3VQI2"/>
<reference evidence="2 3" key="2">
    <citation type="journal article" date="2011" name="J. Antibiot.">
        <title>Furaquinocins I and J: novel polyketide isoprenoid hybrid compounds from Streptomyces reveromyceticus SN-593.</title>
        <authorList>
            <person name="Panthee S."/>
            <person name="Takahashi S."/>
            <person name="Takagi H."/>
            <person name="Nogawa T."/>
            <person name="Oowada E."/>
            <person name="Uramoto M."/>
            <person name="Osada H."/>
        </authorList>
    </citation>
    <scope>NUCLEOTIDE SEQUENCE [LARGE SCALE GENOMIC DNA]</scope>
    <source>
        <strain evidence="2 3">SN-593</strain>
    </source>
</reference>
<accession>A0A7U3VQI2</accession>
<dbReference type="Gene3D" id="3.40.50.1820">
    <property type="entry name" value="alpha/beta hydrolase"/>
    <property type="match status" value="1"/>
</dbReference>
<reference evidence="2 3" key="4">
    <citation type="journal article" date="2020" name="Sci. Rep.">
        <title>beta-carboline chemical signals induce reveromycin production through a LuxR family regulator in Streptomyces sp. SN-593.</title>
        <authorList>
            <person name="Panthee S."/>
            <person name="Kito N."/>
            <person name="Hayashi T."/>
            <person name="Shimizu T."/>
            <person name="Ishikawa J."/>
            <person name="Hamamoto H."/>
            <person name="Osada H."/>
            <person name="Takahashi S."/>
        </authorList>
    </citation>
    <scope>NUCLEOTIDE SEQUENCE [LARGE SCALE GENOMIC DNA]</scope>
    <source>
        <strain evidence="2 3">SN-593</strain>
    </source>
</reference>
<reference evidence="2 3" key="3">
    <citation type="journal article" date="2011" name="Nat. Chem. Biol.">
        <title>Reveromycin A biosynthesis uses RevG and RevJ for stereospecific spiroacetal formation.</title>
        <authorList>
            <person name="Takahashi S."/>
            <person name="Toyoda A."/>
            <person name="Sekiyama Y."/>
            <person name="Takagi H."/>
            <person name="Nogawa T."/>
            <person name="Uramoto M."/>
            <person name="Suzuki R."/>
            <person name="Koshino H."/>
            <person name="Kumano T."/>
            <person name="Panthee S."/>
            <person name="Dairi T."/>
            <person name="Ishikawa J."/>
            <person name="Ikeda H."/>
            <person name="Sakaki Y."/>
            <person name="Osada H."/>
        </authorList>
    </citation>
    <scope>NUCLEOTIDE SEQUENCE [LARGE SCALE GENOMIC DNA]</scope>
    <source>
        <strain evidence="2 3">SN-593</strain>
    </source>
</reference>
<sequence length="283" mass="29530">MTGVTTTGGHPVRTETLYVPTEDGRADAFAAFPQGGGRHPGVLMYADVFGIRPATREMACELAGHGYCVLVPNFLYRHGPTPLVDLPAYISKEARPAIVARLMPAIEAHTGDQARRDAAAYLAFLGARPEVSAGPVAVTGYCVGGLLAMRAAATHPGRVAAVAGFHNPVGPVAAFHGPLGDDGPGSLPGFLAGLTAEVHLGHAESDMTPAALDGLNRVLDEAGTRHTSEIHPGTVHGFTMSDTHVFDPAATRRHWDRLLDLLDRTLRGDAPAPADRTPSPPAG</sequence>
<feature type="domain" description="Dienelactone hydrolase" evidence="1">
    <location>
        <begin position="27"/>
        <end position="264"/>
    </location>
</feature>
<dbReference type="Proteomes" id="UP000595703">
    <property type="component" value="Chromosome"/>
</dbReference>
<name>A0A7U3VQI2_9ACTN</name>
<dbReference type="EMBL" id="AP018365">
    <property type="protein sequence ID" value="BBA99830.1"/>
    <property type="molecule type" value="Genomic_DNA"/>
</dbReference>
<keyword evidence="2" id="KW-0378">Hydrolase</keyword>
<dbReference type="PANTHER" id="PTHR46623">
    <property type="entry name" value="CARBOXYMETHYLENEBUTENOLIDASE-RELATED"/>
    <property type="match status" value="1"/>
</dbReference>
<protein>
    <submittedName>
        <fullName evidence="2">Putative hydrolase</fullName>
    </submittedName>
</protein>
<keyword evidence="3" id="KW-1185">Reference proteome</keyword>
<dbReference type="SUPFAM" id="SSF53474">
    <property type="entry name" value="alpha/beta-Hydrolases"/>
    <property type="match status" value="1"/>
</dbReference>
<evidence type="ECO:0000313" key="2">
    <source>
        <dbReference type="EMBL" id="BBA99830.1"/>
    </source>
</evidence>
<evidence type="ECO:0000259" key="1">
    <source>
        <dbReference type="Pfam" id="PF01738"/>
    </source>
</evidence>
<evidence type="ECO:0000313" key="3">
    <source>
        <dbReference type="Proteomes" id="UP000595703"/>
    </source>
</evidence>
<dbReference type="InterPro" id="IPR029058">
    <property type="entry name" value="AB_hydrolase_fold"/>
</dbReference>
<dbReference type="KEGG" id="arev:RVR_6623"/>
<gene>
    <name evidence="2" type="ORF">RVR_6623</name>
</gene>
<dbReference type="PANTHER" id="PTHR46623:SF10">
    <property type="entry name" value="CARBOXYMETHYLENEBUTENOLIDASE HOMOLOG"/>
    <property type="match status" value="1"/>
</dbReference>
<dbReference type="InterPro" id="IPR002925">
    <property type="entry name" value="Dienelactn_hydro"/>
</dbReference>